<dbReference type="Proteomes" id="UP000001611">
    <property type="component" value="Chromosome 6"/>
</dbReference>
<name>G2WZT7_VERDV</name>
<proteinExistence type="predicted"/>
<sequence length="114" mass="12366">MTWGPRAGNHIAGWSRKARKVCQCTLPKTELGKRLSVRGSLVSRRAELLFTGAAHGKPPGLFDEQHAAVSASFGRTPALMLDDSVVQDFGLHRSRFRGATRACEGQKSTAHNPV</sequence>
<protein>
    <submittedName>
        <fullName evidence="1">Uncharacterized protein</fullName>
    </submittedName>
</protein>
<dbReference type="InParanoid" id="G2WZT7"/>
<dbReference type="EMBL" id="DS572699">
    <property type="protein sequence ID" value="EGY22089.1"/>
    <property type="molecule type" value="Genomic_DNA"/>
</dbReference>
<evidence type="ECO:0000313" key="2">
    <source>
        <dbReference type="Proteomes" id="UP000001611"/>
    </source>
</evidence>
<evidence type="ECO:0000313" key="1">
    <source>
        <dbReference type="EMBL" id="EGY22089.1"/>
    </source>
</evidence>
<reference evidence="1 2" key="1">
    <citation type="submission" date="2008-03" db="EMBL/GenBank/DDBJ databases">
        <title>The Genome Sequence of Verticillium dahliae VdLs.17.</title>
        <authorList>
            <consortium name="The Broad Institute Genome Sequencing Platform"/>
            <person name="Ma L.-J.J."/>
            <person name="Klosterman S.J."/>
            <person name="Subbarao K."/>
            <person name="Dobinson K."/>
            <person name="Veronese P."/>
            <person name="Kang S."/>
            <person name="Gold S.E."/>
            <person name="Young S."/>
            <person name="Jaffe D."/>
            <person name="Gnerre S."/>
            <person name="Berlin A."/>
            <person name="Heiman D."/>
            <person name="Hepburn T."/>
            <person name="Sykes S."/>
            <person name="Alvarado L."/>
            <person name="Kodira C.D."/>
            <person name="Lander E."/>
            <person name="Galagan J."/>
            <person name="Nusbaum C."/>
            <person name="Birren B."/>
        </authorList>
    </citation>
    <scope>NUCLEOTIDE SEQUENCE [LARGE SCALE GENOMIC DNA]</scope>
    <source>
        <strain evidence="2">VdLs.17 / ATCC MYA-4575 / FGSC 10137</strain>
    </source>
</reference>
<keyword evidence="2" id="KW-1185">Reference proteome</keyword>
<organism evidence="1 2">
    <name type="scientific">Verticillium dahliae (strain VdLs.17 / ATCC MYA-4575 / FGSC 10137)</name>
    <name type="common">Verticillium wilt</name>
    <dbReference type="NCBI Taxonomy" id="498257"/>
    <lineage>
        <taxon>Eukaryota</taxon>
        <taxon>Fungi</taxon>
        <taxon>Dikarya</taxon>
        <taxon>Ascomycota</taxon>
        <taxon>Pezizomycotina</taxon>
        <taxon>Sordariomycetes</taxon>
        <taxon>Hypocreomycetidae</taxon>
        <taxon>Glomerellales</taxon>
        <taxon>Plectosphaerellaceae</taxon>
        <taxon>Verticillium</taxon>
    </lineage>
</organism>
<gene>
    <name evidence="1" type="ORF">VDAG_03529</name>
</gene>
<dbReference type="KEGG" id="vda:VDAG_03529"/>
<accession>G2WZT7</accession>
<dbReference type="RefSeq" id="XP_009655689.1">
    <property type="nucleotide sequence ID" value="XM_009657394.1"/>
</dbReference>
<dbReference type="AlphaFoldDB" id="G2WZT7"/>
<dbReference type="HOGENOM" id="CLU_2122953_0_0_1"/>
<dbReference type="GeneID" id="20704992"/>